<organism evidence="1 2">
    <name type="scientific">Aphis craccivora</name>
    <name type="common">Cowpea aphid</name>
    <dbReference type="NCBI Taxonomy" id="307492"/>
    <lineage>
        <taxon>Eukaryota</taxon>
        <taxon>Metazoa</taxon>
        <taxon>Ecdysozoa</taxon>
        <taxon>Arthropoda</taxon>
        <taxon>Hexapoda</taxon>
        <taxon>Insecta</taxon>
        <taxon>Pterygota</taxon>
        <taxon>Neoptera</taxon>
        <taxon>Paraneoptera</taxon>
        <taxon>Hemiptera</taxon>
        <taxon>Sternorrhyncha</taxon>
        <taxon>Aphidomorpha</taxon>
        <taxon>Aphidoidea</taxon>
        <taxon>Aphididae</taxon>
        <taxon>Aphidini</taxon>
        <taxon>Aphis</taxon>
        <taxon>Aphis</taxon>
    </lineage>
</organism>
<gene>
    <name evidence="1" type="ORF">FWK35_00001835</name>
</gene>
<comment type="caution">
    <text evidence="1">The sequence shown here is derived from an EMBL/GenBank/DDBJ whole genome shotgun (WGS) entry which is preliminary data.</text>
</comment>
<dbReference type="EMBL" id="VUJU01000211">
    <property type="protein sequence ID" value="KAF0772151.1"/>
    <property type="molecule type" value="Genomic_DNA"/>
</dbReference>
<reference evidence="1 2" key="1">
    <citation type="submission" date="2019-08" db="EMBL/GenBank/DDBJ databases">
        <title>Whole genome of Aphis craccivora.</title>
        <authorList>
            <person name="Voronova N.V."/>
            <person name="Shulinski R.S."/>
            <person name="Bandarenka Y.V."/>
            <person name="Zhorov D.G."/>
            <person name="Warner D."/>
        </authorList>
    </citation>
    <scope>NUCLEOTIDE SEQUENCE [LARGE SCALE GENOMIC DNA]</scope>
    <source>
        <strain evidence="1">180601</strain>
        <tissue evidence="1">Whole Body</tissue>
    </source>
</reference>
<evidence type="ECO:0000313" key="1">
    <source>
        <dbReference type="EMBL" id="KAF0772151.1"/>
    </source>
</evidence>
<name>A0A6G0ZLI5_APHCR</name>
<keyword evidence="2" id="KW-1185">Reference proteome</keyword>
<dbReference type="Proteomes" id="UP000478052">
    <property type="component" value="Unassembled WGS sequence"/>
</dbReference>
<protein>
    <submittedName>
        <fullName evidence="1">Uncharacterized protein</fullName>
    </submittedName>
</protein>
<sequence length="114" mass="13790">MNLVGALRRSFFEIPNSFQKHWEKPKKIKDKREFLGKTSFRPNRFFYTVVIQKLITVITCNFHQNFMLTTEIVPFEFSNFYEICRKRENLLRNDNDLSQTILNICNYSKSISRR</sequence>
<evidence type="ECO:0000313" key="2">
    <source>
        <dbReference type="Proteomes" id="UP000478052"/>
    </source>
</evidence>
<proteinExistence type="predicted"/>
<dbReference type="AlphaFoldDB" id="A0A6G0ZLI5"/>
<accession>A0A6G0ZLI5</accession>